<gene>
    <name evidence="6" type="primary">malT_2</name>
    <name evidence="6" type="ORF">Pfl04_31840</name>
</gene>
<reference evidence="6" key="1">
    <citation type="submission" date="2021-01" db="EMBL/GenBank/DDBJ databases">
        <title>Whole genome shotgun sequence of Planosporangium flavigriseum NBRC 105377.</title>
        <authorList>
            <person name="Komaki H."/>
            <person name="Tamura T."/>
        </authorList>
    </citation>
    <scope>NUCLEOTIDE SEQUENCE</scope>
    <source>
        <strain evidence="6">NBRC 105377</strain>
    </source>
</reference>
<keyword evidence="3" id="KW-0804">Transcription</keyword>
<dbReference type="InterPro" id="IPR027417">
    <property type="entry name" value="P-loop_NTPase"/>
</dbReference>
<dbReference type="Gene3D" id="1.25.40.10">
    <property type="entry name" value="Tetratricopeptide repeat domain"/>
    <property type="match status" value="1"/>
</dbReference>
<dbReference type="Pfam" id="PF00196">
    <property type="entry name" value="GerE"/>
    <property type="match status" value="1"/>
</dbReference>
<evidence type="ECO:0000259" key="5">
    <source>
        <dbReference type="PROSITE" id="PS50043"/>
    </source>
</evidence>
<dbReference type="InterPro" id="IPR059106">
    <property type="entry name" value="WHD_MalT"/>
</dbReference>
<sequence>MADTEQPGQRRLGATRVGRAHRDTGVPVARRRRIAAKNSQAAPNSGTQWPLTAPRFLVPPLPATHVPRPRLLHRLDVALRHPLTLVAAPAGWGKSVLLSSWIRADRAPGPVAWVGFETADGLDAADGFDSWHHIVEALARAGVHLQADGDDRGRPAQRSGPPVLLVLDDFHLVTDPAVLSNVERLLQQRGPDLRAVLLTRSEPGLPLYRWRLLGQLAELRTEQLTFTADETGELLRRHELEVPRATVRKLLSVTEGWAAGLTLAVQEMSWRGEPDRVVDELGVGDRAYLDYLEREVLHRLTDDQRELLLCTSVLEYVCPGLVEALTDRRDGARILNELEQANAFTVYCGGAHGWYRYRRLLRRAMYAELRRSAPERMPVLHTAAADWYARNGLPAAALRHALAAGDWDSATLLLVRHWRELLAGCGPSGPVGPTPTPPEAVNTDARLALAFAAAHHEAGDVDGVRAFLRRAEESPHVDDAVAPILHAVRLAEARGAGDADRTLTAAAGLLDSVRGAPAGVLDEVRALSRTAAADASLALGRLEAATTAVREALPLARRSGSGRILIATLRQQALVGLARGHLGSAVHACQLLLRAVSRAGLTSASEADWARVVLGCACLLRGRLDDAAHHVDRSMAGAAHTDAAIRMFATTIQARLYQLRGDPARGLEILTSAGADSDTDGLPPVFGAALALMEAELRLALGEVRQAGRLVAGDATAAPYPDWTAVVRAKLHLAAGEAAAAAAAAGRYARMPAGTSVHSAEACLLHALALRSLDDRTASERFVERSLQLASAEGLRLPFLVNAPLVRDLLVAHLSAGTGHASLITELTGAAINAPVATPPPRPRGVEPLTERELIVLRHLRSMMSTPEIASMLCVSPNTVKTHVKNVYRKLGVGRRRDAIRRAQEVGLI</sequence>
<dbReference type="PROSITE" id="PS50043">
    <property type="entry name" value="HTH_LUXR_2"/>
    <property type="match status" value="1"/>
</dbReference>
<dbReference type="RefSeq" id="WP_168077363.1">
    <property type="nucleotide sequence ID" value="NZ_BAAAQJ010000007.1"/>
</dbReference>
<dbReference type="InterPro" id="IPR041617">
    <property type="entry name" value="TPR_MalT"/>
</dbReference>
<dbReference type="EMBL" id="BONU01000022">
    <property type="protein sequence ID" value="GIG74780.1"/>
    <property type="molecule type" value="Genomic_DNA"/>
</dbReference>
<dbReference type="Proteomes" id="UP000653674">
    <property type="component" value="Unassembled WGS sequence"/>
</dbReference>
<proteinExistence type="predicted"/>
<dbReference type="CDD" id="cd06170">
    <property type="entry name" value="LuxR_C_like"/>
    <property type="match status" value="1"/>
</dbReference>
<dbReference type="Pfam" id="PF17874">
    <property type="entry name" value="TPR_MalT"/>
    <property type="match status" value="1"/>
</dbReference>
<name>A0A8J3LQ30_9ACTN</name>
<keyword evidence="2" id="KW-0238">DNA-binding</keyword>
<comment type="caution">
    <text evidence="6">The sequence shown here is derived from an EMBL/GenBank/DDBJ whole genome shotgun (WGS) entry which is preliminary data.</text>
</comment>
<organism evidence="6 7">
    <name type="scientific">Planosporangium flavigriseum</name>
    <dbReference type="NCBI Taxonomy" id="373681"/>
    <lineage>
        <taxon>Bacteria</taxon>
        <taxon>Bacillati</taxon>
        <taxon>Actinomycetota</taxon>
        <taxon>Actinomycetes</taxon>
        <taxon>Micromonosporales</taxon>
        <taxon>Micromonosporaceae</taxon>
        <taxon>Planosporangium</taxon>
    </lineage>
</organism>
<dbReference type="AlphaFoldDB" id="A0A8J3LQ30"/>
<evidence type="ECO:0000313" key="6">
    <source>
        <dbReference type="EMBL" id="GIG74780.1"/>
    </source>
</evidence>
<dbReference type="Pfam" id="PF25873">
    <property type="entry name" value="WHD_MalT"/>
    <property type="match status" value="1"/>
</dbReference>
<protein>
    <submittedName>
        <fullName evidence="6">LuxR family transcriptional regulator</fullName>
    </submittedName>
</protein>
<dbReference type="InterPro" id="IPR011990">
    <property type="entry name" value="TPR-like_helical_dom_sf"/>
</dbReference>
<evidence type="ECO:0000256" key="4">
    <source>
        <dbReference type="SAM" id="MobiDB-lite"/>
    </source>
</evidence>
<dbReference type="PANTHER" id="PTHR44688:SF16">
    <property type="entry name" value="DNA-BINDING TRANSCRIPTIONAL ACTIVATOR DEVR_DOSR"/>
    <property type="match status" value="1"/>
</dbReference>
<dbReference type="SUPFAM" id="SSF46894">
    <property type="entry name" value="C-terminal effector domain of the bipartite response regulators"/>
    <property type="match status" value="1"/>
</dbReference>
<accession>A0A8J3LQ30</accession>
<evidence type="ECO:0000256" key="1">
    <source>
        <dbReference type="ARBA" id="ARBA00023015"/>
    </source>
</evidence>
<dbReference type="SMART" id="SM00421">
    <property type="entry name" value="HTH_LUXR"/>
    <property type="match status" value="1"/>
</dbReference>
<keyword evidence="7" id="KW-1185">Reference proteome</keyword>
<dbReference type="SUPFAM" id="SSF52540">
    <property type="entry name" value="P-loop containing nucleoside triphosphate hydrolases"/>
    <property type="match status" value="1"/>
</dbReference>
<dbReference type="InterPro" id="IPR036388">
    <property type="entry name" value="WH-like_DNA-bd_sf"/>
</dbReference>
<dbReference type="Gene3D" id="1.10.10.10">
    <property type="entry name" value="Winged helix-like DNA-binding domain superfamily/Winged helix DNA-binding domain"/>
    <property type="match status" value="1"/>
</dbReference>
<evidence type="ECO:0000256" key="2">
    <source>
        <dbReference type="ARBA" id="ARBA00023125"/>
    </source>
</evidence>
<dbReference type="InterPro" id="IPR016032">
    <property type="entry name" value="Sig_transdc_resp-reg_C-effctor"/>
</dbReference>
<evidence type="ECO:0000313" key="7">
    <source>
        <dbReference type="Proteomes" id="UP000653674"/>
    </source>
</evidence>
<dbReference type="InterPro" id="IPR000792">
    <property type="entry name" value="Tscrpt_reg_LuxR_C"/>
</dbReference>
<keyword evidence="1" id="KW-0805">Transcription regulation</keyword>
<dbReference type="PANTHER" id="PTHR44688">
    <property type="entry name" value="DNA-BINDING TRANSCRIPTIONAL ACTIVATOR DEVR_DOSR"/>
    <property type="match status" value="1"/>
</dbReference>
<dbReference type="GO" id="GO:0006355">
    <property type="term" value="P:regulation of DNA-templated transcription"/>
    <property type="evidence" value="ECO:0007669"/>
    <property type="project" value="InterPro"/>
</dbReference>
<feature type="region of interest" description="Disordered" evidence="4">
    <location>
        <begin position="1"/>
        <end position="25"/>
    </location>
</feature>
<feature type="domain" description="HTH luxR-type" evidence="5">
    <location>
        <begin position="842"/>
        <end position="907"/>
    </location>
</feature>
<dbReference type="GO" id="GO:0003677">
    <property type="term" value="F:DNA binding"/>
    <property type="evidence" value="ECO:0007669"/>
    <property type="project" value="UniProtKB-KW"/>
</dbReference>
<dbReference type="PRINTS" id="PR00038">
    <property type="entry name" value="HTHLUXR"/>
</dbReference>
<evidence type="ECO:0000256" key="3">
    <source>
        <dbReference type="ARBA" id="ARBA00023163"/>
    </source>
</evidence>